<keyword evidence="5 6" id="KW-0046">Antibiotic resistance</keyword>
<dbReference type="Pfam" id="PF13354">
    <property type="entry name" value="Beta-lactamase2"/>
    <property type="match status" value="1"/>
</dbReference>
<keyword evidence="7" id="KW-0732">Signal</keyword>
<evidence type="ECO:0000313" key="10">
    <source>
        <dbReference type="Proteomes" id="UP000315759"/>
    </source>
</evidence>
<dbReference type="InterPro" id="IPR006311">
    <property type="entry name" value="TAT_signal"/>
</dbReference>
<evidence type="ECO:0000256" key="2">
    <source>
        <dbReference type="ARBA" id="ARBA00012865"/>
    </source>
</evidence>
<name>A0A544W081_9MYCO</name>
<comment type="catalytic activity">
    <reaction evidence="6">
        <text>a beta-lactam + H2O = a substituted beta-amino acid</text>
        <dbReference type="Rhea" id="RHEA:20401"/>
        <dbReference type="ChEBI" id="CHEBI:15377"/>
        <dbReference type="ChEBI" id="CHEBI:35627"/>
        <dbReference type="ChEBI" id="CHEBI:140347"/>
        <dbReference type="EC" id="3.5.2.6"/>
    </reaction>
</comment>
<dbReference type="Gene3D" id="3.40.710.10">
    <property type="entry name" value="DD-peptidase/beta-lactamase superfamily"/>
    <property type="match status" value="1"/>
</dbReference>
<dbReference type="RefSeq" id="WP_142553056.1">
    <property type="nucleotide sequence ID" value="NZ_VIFX01000019.1"/>
</dbReference>
<dbReference type="EMBL" id="VIFX01000019">
    <property type="protein sequence ID" value="TQR85633.1"/>
    <property type="molecule type" value="Genomic_DNA"/>
</dbReference>
<evidence type="ECO:0000259" key="8">
    <source>
        <dbReference type="Pfam" id="PF13354"/>
    </source>
</evidence>
<gene>
    <name evidence="9" type="primary">bla</name>
    <name evidence="9" type="ORF">D8S82_16195</name>
</gene>
<sequence>MGSAISRRGLLIGVGAVASLAACASLPAKADPAEPLPVLGDQFAALERRYDAFIGTWAADLDGGRSVANRADDPFAMCSTFKAYAAGRVLQKDQTGALHLTDAVTIEAVDLVANSPITEPRVGQNMTIGELCEAALQRSDNTAGNWLLRIIGGPSAVTTFARTLGDDRTRLDRWETDLNSAVPGDPRDTSSPRALGAGYQRLLTGDVLDAPRRAQLERWMRGNQTSSLRAGLPAGWTSADKTGGGAYGSTNDVGVVYGPDGRRLLLSIMTRSRTDDPEAHDLRSLVAEVTTLVLPYLSAG</sequence>
<dbReference type="AlphaFoldDB" id="A0A544W081"/>
<comment type="caution">
    <text evidence="9">The sequence shown here is derived from an EMBL/GenBank/DDBJ whole genome shotgun (WGS) entry which is preliminary data.</text>
</comment>
<protein>
    <recommendedName>
        <fullName evidence="3 6">Beta-lactamase</fullName>
        <ecNumber evidence="2 6">3.5.2.6</ecNumber>
    </recommendedName>
</protein>
<dbReference type="PROSITE" id="PS00146">
    <property type="entry name" value="BETA_LACTAMASE_A"/>
    <property type="match status" value="1"/>
</dbReference>
<dbReference type="PANTHER" id="PTHR35333">
    <property type="entry name" value="BETA-LACTAMASE"/>
    <property type="match status" value="1"/>
</dbReference>
<dbReference type="PROSITE" id="PS51318">
    <property type="entry name" value="TAT"/>
    <property type="match status" value="1"/>
</dbReference>
<organism evidence="9 10">
    <name type="scientific">Mycolicibacterium hodleri</name>
    <dbReference type="NCBI Taxonomy" id="49897"/>
    <lineage>
        <taxon>Bacteria</taxon>
        <taxon>Bacillati</taxon>
        <taxon>Actinomycetota</taxon>
        <taxon>Actinomycetes</taxon>
        <taxon>Mycobacteriales</taxon>
        <taxon>Mycobacteriaceae</taxon>
        <taxon>Mycolicibacterium</taxon>
    </lineage>
</organism>
<dbReference type="GO" id="GO:0030655">
    <property type="term" value="P:beta-lactam antibiotic catabolic process"/>
    <property type="evidence" value="ECO:0007669"/>
    <property type="project" value="InterPro"/>
</dbReference>
<dbReference type="PRINTS" id="PR00118">
    <property type="entry name" value="BLACTAMASEA"/>
</dbReference>
<evidence type="ECO:0000313" key="9">
    <source>
        <dbReference type="EMBL" id="TQR85633.1"/>
    </source>
</evidence>
<dbReference type="SUPFAM" id="SSF56601">
    <property type="entry name" value="beta-lactamase/transpeptidase-like"/>
    <property type="match status" value="1"/>
</dbReference>
<evidence type="ECO:0000256" key="1">
    <source>
        <dbReference type="ARBA" id="ARBA00009009"/>
    </source>
</evidence>
<feature type="signal peptide" evidence="7">
    <location>
        <begin position="1"/>
        <end position="30"/>
    </location>
</feature>
<dbReference type="PANTHER" id="PTHR35333:SF3">
    <property type="entry name" value="BETA-LACTAMASE-TYPE TRANSPEPTIDASE FOLD CONTAINING PROTEIN"/>
    <property type="match status" value="1"/>
</dbReference>
<proteinExistence type="inferred from homology"/>
<feature type="domain" description="Beta-lactamase class A catalytic" evidence="8">
    <location>
        <begin position="57"/>
        <end position="270"/>
    </location>
</feature>
<dbReference type="PROSITE" id="PS51257">
    <property type="entry name" value="PROKAR_LIPOPROTEIN"/>
    <property type="match status" value="1"/>
</dbReference>
<dbReference type="GO" id="GO:0008800">
    <property type="term" value="F:beta-lactamase activity"/>
    <property type="evidence" value="ECO:0007669"/>
    <property type="project" value="UniProtKB-UniRule"/>
</dbReference>
<dbReference type="InterPro" id="IPR045155">
    <property type="entry name" value="Beta-lactam_cat"/>
</dbReference>
<keyword evidence="10" id="KW-1185">Reference proteome</keyword>
<accession>A0A544W081</accession>
<evidence type="ECO:0000256" key="4">
    <source>
        <dbReference type="ARBA" id="ARBA00022801"/>
    </source>
</evidence>
<comment type="similarity">
    <text evidence="1 6">Belongs to the class-A beta-lactamase family.</text>
</comment>
<evidence type="ECO:0000256" key="5">
    <source>
        <dbReference type="ARBA" id="ARBA00023251"/>
    </source>
</evidence>
<dbReference type="Proteomes" id="UP000315759">
    <property type="component" value="Unassembled WGS sequence"/>
</dbReference>
<dbReference type="InterPro" id="IPR000871">
    <property type="entry name" value="Beta-lactam_class-A"/>
</dbReference>
<dbReference type="GO" id="GO:0046677">
    <property type="term" value="P:response to antibiotic"/>
    <property type="evidence" value="ECO:0007669"/>
    <property type="project" value="UniProtKB-UniRule"/>
</dbReference>
<evidence type="ECO:0000256" key="7">
    <source>
        <dbReference type="SAM" id="SignalP"/>
    </source>
</evidence>
<dbReference type="EC" id="3.5.2.6" evidence="2 6"/>
<dbReference type="NCBIfam" id="NF033103">
    <property type="entry name" value="bla_class_A"/>
    <property type="match status" value="1"/>
</dbReference>
<evidence type="ECO:0000256" key="3">
    <source>
        <dbReference type="ARBA" id="ARBA00018879"/>
    </source>
</evidence>
<feature type="chain" id="PRO_5021985822" description="Beta-lactamase" evidence="7">
    <location>
        <begin position="31"/>
        <end position="300"/>
    </location>
</feature>
<reference evidence="9 10" key="1">
    <citation type="submission" date="2018-10" db="EMBL/GenBank/DDBJ databases">
        <title>Draft genome of Mycobacterium hodleri strain B.</title>
        <authorList>
            <person name="Amande T.J."/>
            <person name="Mcgenity T.J."/>
        </authorList>
    </citation>
    <scope>NUCLEOTIDE SEQUENCE [LARGE SCALE GENOMIC DNA]</scope>
    <source>
        <strain evidence="9 10">B</strain>
    </source>
</reference>
<evidence type="ECO:0000256" key="6">
    <source>
        <dbReference type="RuleBase" id="RU361140"/>
    </source>
</evidence>
<keyword evidence="4 6" id="KW-0378">Hydrolase</keyword>
<dbReference type="InterPro" id="IPR023650">
    <property type="entry name" value="Beta-lactam_class-A_AS"/>
</dbReference>
<dbReference type="InterPro" id="IPR012338">
    <property type="entry name" value="Beta-lactam/transpept-like"/>
</dbReference>